<dbReference type="GO" id="GO:0033198">
    <property type="term" value="P:response to ATP"/>
    <property type="evidence" value="ECO:0007669"/>
    <property type="project" value="InterPro"/>
</dbReference>
<dbReference type="OMA" id="NNCVPGY"/>
<keyword evidence="4 14" id="KW-0812">Transmembrane</keyword>
<feature type="glycosylation site" description="N-linked (GlcNAc...) asparagine" evidence="12">
    <location>
        <position position="211"/>
    </location>
</feature>
<feature type="binding site" evidence="10">
    <location>
        <position position="339"/>
    </location>
    <ligand>
        <name>ATP</name>
        <dbReference type="ChEBI" id="CHEBI:30616"/>
        <note>ligand shared between two neighboring subunits of the homotrimer</note>
    </ligand>
</feature>
<feature type="binding site" evidence="10">
    <location>
        <begin position="72"/>
        <end position="74"/>
    </location>
    <ligand>
        <name>ATP</name>
        <dbReference type="ChEBI" id="CHEBI:30616"/>
        <note>ligand shared between two neighboring subunits of the homotrimer</note>
    </ligand>
</feature>
<dbReference type="AlphaFoldDB" id="F2U6L3"/>
<dbReference type="OrthoDB" id="494673at2759"/>
<organism evidence="16">
    <name type="scientific">Salpingoeca rosetta (strain ATCC 50818 / BSB-021)</name>
    <dbReference type="NCBI Taxonomy" id="946362"/>
    <lineage>
        <taxon>Eukaryota</taxon>
        <taxon>Choanoflagellata</taxon>
        <taxon>Craspedida</taxon>
        <taxon>Salpingoecidae</taxon>
        <taxon>Salpingoeca</taxon>
    </lineage>
</organism>
<dbReference type="GO" id="GO:0070588">
    <property type="term" value="P:calcium ion transmembrane transport"/>
    <property type="evidence" value="ECO:0007669"/>
    <property type="project" value="TreeGrafter"/>
</dbReference>
<evidence type="ECO:0000256" key="6">
    <source>
        <dbReference type="ARBA" id="ARBA00023065"/>
    </source>
</evidence>
<dbReference type="Gene3D" id="2.60.490.10">
    <property type="entry name" value="atp-gated p2x4 ion channel domain"/>
    <property type="match status" value="1"/>
</dbReference>
<gene>
    <name evidence="15" type="ORF">PTSG_04102</name>
</gene>
<comment type="subcellular location">
    <subcellularLocation>
        <location evidence="1">Endomembrane system</location>
    </subcellularLocation>
</comment>
<keyword evidence="11" id="KW-1015">Disulfide bond</keyword>
<accession>F2U6L3</accession>
<dbReference type="InterPro" id="IPR059116">
    <property type="entry name" value="P2X_receptor"/>
</dbReference>
<feature type="disulfide bond" evidence="11">
    <location>
        <begin position="156"/>
        <end position="180"/>
    </location>
</feature>
<keyword evidence="16" id="KW-1185">Reference proteome</keyword>
<dbReference type="PANTHER" id="PTHR10125:SF31">
    <property type="entry name" value="P2X RECEPTOR E"/>
    <property type="match status" value="1"/>
</dbReference>
<keyword evidence="8" id="KW-1071">Ligand-gated ion channel</keyword>
<dbReference type="PIRSF" id="PIRSF005713">
    <property type="entry name" value="P2X_purinoceptor"/>
    <property type="match status" value="1"/>
</dbReference>
<dbReference type="PRINTS" id="PR01307">
    <property type="entry name" value="P2XRECEPTOR"/>
</dbReference>
<dbReference type="Proteomes" id="UP000007799">
    <property type="component" value="Unassembled WGS sequence"/>
</dbReference>
<evidence type="ECO:0000256" key="12">
    <source>
        <dbReference type="PIRSR" id="PIRSR005713-3"/>
    </source>
</evidence>
<evidence type="ECO:0000256" key="8">
    <source>
        <dbReference type="ARBA" id="ARBA00023286"/>
    </source>
</evidence>
<name>F2U6L3_SALR5</name>
<evidence type="ECO:0000256" key="10">
    <source>
        <dbReference type="PIRSR" id="PIRSR005713-1"/>
    </source>
</evidence>
<evidence type="ECO:0000313" key="15">
    <source>
        <dbReference type="EMBL" id="EGD83495.1"/>
    </source>
</evidence>
<evidence type="ECO:0000256" key="11">
    <source>
        <dbReference type="PIRSR" id="PIRSR005713-2"/>
    </source>
</evidence>
<dbReference type="FunCoup" id="F2U6L3">
    <property type="interactions" value="236"/>
</dbReference>
<sequence length="427" mass="47529">MAGGEGKFSCTQAALSVLEYDTLKTVHIKSKKVGLIFRILQLVILGYIIGYAIIWQKGYQAADQAVSTVYSKVKGVAVTCNDLNVTSIRNCSDSDIRVWDTADYVIPPQESNAAFIVTNSVQTSNQTQQPGGWPEDPDASTKGSQRAYTCEKNADCEAVRFSPSRNGAVSGKCDLATKRCMVYGWGPVELSKDDDASQVLGYPRQMPQVKNFTMFIKNTIFFPHFQRKFGNTGLGNSSASYLKSCLWNESTDRYCPVFRIEDILSAAGVKSFEQDVMMAGAVITVQIRYDCNLDKNVETCAPEYRFTRIDEPNNTLSNGFNFRFARYAIGEVPSRDLYKVYGLRFVFIVSGTAGKFDFVPLLVTFGSGLGLLSLATIVADLLVTKCLRNAEFYYDRKYEIVNEDEVEGEAINVTIRQKPEEDTPLLH</sequence>
<feature type="binding site" evidence="10">
    <location>
        <begin position="321"/>
        <end position="323"/>
    </location>
    <ligand>
        <name>ATP</name>
        <dbReference type="ChEBI" id="CHEBI:30616"/>
        <note>ligand shared between two neighboring subunits of the homotrimer</note>
    </ligand>
</feature>
<dbReference type="NCBIfam" id="TIGR00863">
    <property type="entry name" value="P2X"/>
    <property type="match status" value="1"/>
</dbReference>
<dbReference type="GO" id="GO:0005886">
    <property type="term" value="C:plasma membrane"/>
    <property type="evidence" value="ECO:0007669"/>
    <property type="project" value="InterPro"/>
</dbReference>
<keyword evidence="9" id="KW-0407">Ion channel</keyword>
<keyword evidence="10" id="KW-0547">Nucleotide-binding</keyword>
<proteinExistence type="inferred from homology"/>
<protein>
    <submittedName>
        <fullName evidence="15">p2X purinoceptor</fullName>
    </submittedName>
</protein>
<keyword evidence="10" id="KW-0067">ATP-binding</keyword>
<evidence type="ECO:0000256" key="4">
    <source>
        <dbReference type="ARBA" id="ARBA00022692"/>
    </source>
</evidence>
<dbReference type="EMBL" id="GL832963">
    <property type="protein sequence ID" value="EGD83495.1"/>
    <property type="molecule type" value="Genomic_DNA"/>
</dbReference>
<dbReference type="GO" id="GO:0015267">
    <property type="term" value="F:channel activity"/>
    <property type="evidence" value="ECO:0007669"/>
    <property type="project" value="UniProtKB-ARBA"/>
</dbReference>
<dbReference type="eggNOG" id="ENOG502QSUI">
    <property type="taxonomic scope" value="Eukaryota"/>
</dbReference>
<dbReference type="GO" id="GO:0012505">
    <property type="term" value="C:endomembrane system"/>
    <property type="evidence" value="ECO:0007669"/>
    <property type="project" value="UniProtKB-SubCell"/>
</dbReference>
<keyword evidence="5 14" id="KW-1133">Transmembrane helix</keyword>
<dbReference type="Gene3D" id="1.10.287.940">
    <property type="entry name" value="atp-gated p2x4 ion channel"/>
    <property type="match status" value="1"/>
</dbReference>
<dbReference type="GO" id="GO:0001614">
    <property type="term" value="F:purinergic nucleotide receptor activity"/>
    <property type="evidence" value="ECO:0007669"/>
    <property type="project" value="InterPro"/>
</dbReference>
<keyword evidence="6" id="KW-0406">Ion transport</keyword>
<dbReference type="RefSeq" id="XP_004994999.1">
    <property type="nucleotide sequence ID" value="XM_004994942.1"/>
</dbReference>
<feature type="disulfide bond" evidence="11">
    <location>
        <begin position="150"/>
        <end position="173"/>
    </location>
</feature>
<feature type="region of interest" description="Disordered" evidence="13">
    <location>
        <begin position="124"/>
        <end position="144"/>
    </location>
</feature>
<evidence type="ECO:0000256" key="14">
    <source>
        <dbReference type="SAM" id="Phobius"/>
    </source>
</evidence>
<dbReference type="GeneID" id="16075577"/>
<evidence type="ECO:0000256" key="2">
    <source>
        <dbReference type="ARBA" id="ARBA00009848"/>
    </source>
</evidence>
<evidence type="ECO:0000256" key="1">
    <source>
        <dbReference type="ARBA" id="ARBA00004308"/>
    </source>
</evidence>
<dbReference type="InterPro" id="IPR027309">
    <property type="entry name" value="P2X_extracellular_dom_sf"/>
</dbReference>
<feature type="transmembrane region" description="Helical" evidence="14">
    <location>
        <begin position="35"/>
        <end position="55"/>
    </location>
</feature>
<evidence type="ECO:0000313" key="16">
    <source>
        <dbReference type="Proteomes" id="UP000007799"/>
    </source>
</evidence>
<feature type="disulfide bond" evidence="11">
    <location>
        <begin position="291"/>
        <end position="300"/>
    </location>
</feature>
<keyword evidence="7 14" id="KW-0472">Membrane</keyword>
<evidence type="ECO:0000256" key="5">
    <source>
        <dbReference type="ARBA" id="ARBA00022989"/>
    </source>
</evidence>
<feature type="disulfide bond" evidence="11">
    <location>
        <begin position="245"/>
        <end position="255"/>
    </location>
</feature>
<evidence type="ECO:0000256" key="13">
    <source>
        <dbReference type="SAM" id="MobiDB-lite"/>
    </source>
</evidence>
<dbReference type="InParanoid" id="F2U6L3"/>
<keyword evidence="3" id="KW-0813">Transport</keyword>
<dbReference type="Pfam" id="PF00864">
    <property type="entry name" value="P2X_receptor"/>
    <property type="match status" value="1"/>
</dbReference>
<comment type="similarity">
    <text evidence="2">Belongs to the P2X receptor family.</text>
</comment>
<dbReference type="KEGG" id="sre:PTSG_04102"/>
<feature type="transmembrane region" description="Helical" evidence="14">
    <location>
        <begin position="358"/>
        <end position="383"/>
    </location>
</feature>
<reference evidence="15" key="1">
    <citation type="submission" date="2009-08" db="EMBL/GenBank/DDBJ databases">
        <title>Annotation of Salpingoeca rosetta.</title>
        <authorList>
            <consortium name="The Broad Institute Genome Sequencing Platform"/>
            <person name="Russ C."/>
            <person name="Cuomo C."/>
            <person name="Burger G."/>
            <person name="Gray M.W."/>
            <person name="Holland P.W.H."/>
            <person name="King N."/>
            <person name="Lang F.B.F."/>
            <person name="Roger A.J."/>
            <person name="Ruiz-Trillo I."/>
            <person name="Young S.K."/>
            <person name="Zeng Q."/>
            <person name="Gargeya S."/>
            <person name="Alvarado L."/>
            <person name="Berlin A."/>
            <person name="Chapman S.B."/>
            <person name="Chen Z."/>
            <person name="Freedman E."/>
            <person name="Gellesch M."/>
            <person name="Goldberg J."/>
            <person name="Griggs A."/>
            <person name="Gujja S."/>
            <person name="Heilman E."/>
            <person name="Heiman D."/>
            <person name="Howarth C."/>
            <person name="Mehta T."/>
            <person name="Neiman D."/>
            <person name="Pearson M."/>
            <person name="Roberts A."/>
            <person name="Saif S."/>
            <person name="Shea T."/>
            <person name="Shenoy N."/>
            <person name="Sisk P."/>
            <person name="Stolte C."/>
            <person name="Sykes S."/>
            <person name="White J."/>
            <person name="Yandava C."/>
            <person name="Haas B."/>
            <person name="Nusbaum C."/>
            <person name="Birren B."/>
        </authorList>
    </citation>
    <scope>NUCLEOTIDE SEQUENCE [LARGE SCALE GENOMIC DNA]</scope>
    <source>
        <strain evidence="15">ATCC 50818</strain>
    </source>
</reference>
<evidence type="ECO:0000256" key="3">
    <source>
        <dbReference type="ARBA" id="ARBA00022448"/>
    </source>
</evidence>
<dbReference type="PANTHER" id="PTHR10125">
    <property type="entry name" value="P2X PURINOCEPTOR"/>
    <property type="match status" value="1"/>
</dbReference>
<dbReference type="InterPro" id="IPR001429">
    <property type="entry name" value="P2X_purnocptor"/>
</dbReference>
<dbReference type="GO" id="GO:0005524">
    <property type="term" value="F:ATP binding"/>
    <property type="evidence" value="ECO:0007669"/>
    <property type="project" value="UniProtKB-KW"/>
</dbReference>
<feature type="binding site" evidence="10">
    <location>
        <position position="213"/>
    </location>
    <ligand>
        <name>ATP</name>
        <dbReference type="ChEBI" id="CHEBI:30616"/>
        <note>ligand shared between two neighboring subunits of the homotrimer</note>
    </ligand>
</feature>
<evidence type="ECO:0000256" key="7">
    <source>
        <dbReference type="ARBA" id="ARBA00023136"/>
    </source>
</evidence>
<evidence type="ECO:0000256" key="9">
    <source>
        <dbReference type="ARBA" id="ARBA00023303"/>
    </source>
</evidence>